<dbReference type="AlphaFoldDB" id="A0A2Z6RBD0"/>
<evidence type="ECO:0000313" key="1">
    <source>
        <dbReference type="EMBL" id="GBB94251.1"/>
    </source>
</evidence>
<sequence length="298" mass="35113">MQPVPQLNEFRLFYKPPNDDNFYHVTFKMILNLSENWEDDYYDYDFFYENLDGSYYITCKLLQPSLIIDILNKEIYGIDFNVNDLKHKHTLTLNQKLNLELSIKQTLPSLQEKILKRDFSSTPIDQILTPQSNELKLFYQPPNDGYIYNVAYKITLQDSHQNDDNDYDYEFFYQISDDIINTKHVTCKILLPSSIINILNKKIYGIDFDITDLKCKHALAWHQKLNLKLNLKQFFLQIPEGIMRSNGNTISSRENIGNNATQTVPVIDIQNFFDNIAFDNIMSSDDHNGTNQFNIRTW</sequence>
<dbReference type="EMBL" id="BEXD01001469">
    <property type="protein sequence ID" value="GBB94251.1"/>
    <property type="molecule type" value="Genomic_DNA"/>
</dbReference>
<comment type="caution">
    <text evidence="1">The sequence shown here is derived from an EMBL/GenBank/DDBJ whole genome shotgun (WGS) entry which is preliminary data.</text>
</comment>
<reference evidence="1 2" key="1">
    <citation type="submission" date="2017-11" db="EMBL/GenBank/DDBJ databases">
        <title>The genome of Rhizophagus clarus HR1 reveals common genetic basis of auxotrophy among arbuscular mycorrhizal fungi.</title>
        <authorList>
            <person name="Kobayashi Y."/>
        </authorList>
    </citation>
    <scope>NUCLEOTIDE SEQUENCE [LARGE SCALE GENOMIC DNA]</scope>
    <source>
        <strain evidence="1 2">HR1</strain>
    </source>
</reference>
<evidence type="ECO:0000313" key="2">
    <source>
        <dbReference type="Proteomes" id="UP000247702"/>
    </source>
</evidence>
<protein>
    <submittedName>
        <fullName evidence="1">Uncharacterized protein</fullName>
    </submittedName>
</protein>
<gene>
    <name evidence="1" type="ORF">RclHR1_02320006</name>
</gene>
<dbReference type="Proteomes" id="UP000247702">
    <property type="component" value="Unassembled WGS sequence"/>
</dbReference>
<accession>A0A2Z6RBD0</accession>
<proteinExistence type="predicted"/>
<keyword evidence="2" id="KW-1185">Reference proteome</keyword>
<organism evidence="1 2">
    <name type="scientific">Rhizophagus clarus</name>
    <dbReference type="NCBI Taxonomy" id="94130"/>
    <lineage>
        <taxon>Eukaryota</taxon>
        <taxon>Fungi</taxon>
        <taxon>Fungi incertae sedis</taxon>
        <taxon>Mucoromycota</taxon>
        <taxon>Glomeromycotina</taxon>
        <taxon>Glomeromycetes</taxon>
        <taxon>Glomerales</taxon>
        <taxon>Glomeraceae</taxon>
        <taxon>Rhizophagus</taxon>
    </lineage>
</organism>
<name>A0A2Z6RBD0_9GLOM</name>